<dbReference type="SUPFAM" id="SSF46894">
    <property type="entry name" value="C-terminal effector domain of the bipartite response regulators"/>
    <property type="match status" value="1"/>
</dbReference>
<protein>
    <submittedName>
        <fullName evidence="5">LuxR family transcriptional regulator</fullName>
    </submittedName>
</protein>
<dbReference type="SUPFAM" id="SSF75516">
    <property type="entry name" value="Pheromone-binding domain of LuxR-like quorum-sensing transcription factors"/>
    <property type="match status" value="1"/>
</dbReference>
<sequence length="207" mass="23467">MLSTLIPAYELEMEALRGTASAGHIFGFGYTMDEGVMFMENTFPKAWRRKYSNDALLIRDPVVLWFTAQTGAVRWSEIGDPDRHGVLERAGRYGLKYGAVFSTEYDRKRHFMTVSRSDRELSDAEIQNLEQRFSVWTRCVMDGIPHLTETEIEVLRAASAGKDQAESAVEQDVSVSTIKQRQSRAREKLNAKNLTEAVHFATAARLI</sequence>
<feature type="domain" description="HTH luxR-type" evidence="4">
    <location>
        <begin position="140"/>
        <end position="205"/>
    </location>
</feature>
<dbReference type="InterPro" id="IPR000792">
    <property type="entry name" value="Tscrpt_reg_LuxR_C"/>
</dbReference>
<name>A0A521FVE2_9RHOB</name>
<organism evidence="5 6">
    <name type="scientific">Paracoccus laeviglucosivorans</name>
    <dbReference type="NCBI Taxonomy" id="1197861"/>
    <lineage>
        <taxon>Bacteria</taxon>
        <taxon>Pseudomonadati</taxon>
        <taxon>Pseudomonadota</taxon>
        <taxon>Alphaproteobacteria</taxon>
        <taxon>Rhodobacterales</taxon>
        <taxon>Paracoccaceae</taxon>
        <taxon>Paracoccus</taxon>
    </lineage>
</organism>
<dbReference type="Gene3D" id="3.30.450.80">
    <property type="entry name" value="Transcription factor LuxR-like, autoinducer-binding domain"/>
    <property type="match status" value="1"/>
</dbReference>
<reference evidence="5 6" key="1">
    <citation type="submission" date="2017-05" db="EMBL/GenBank/DDBJ databases">
        <authorList>
            <person name="Varghese N."/>
            <person name="Submissions S."/>
        </authorList>
    </citation>
    <scope>NUCLEOTIDE SEQUENCE [LARGE SCALE GENOMIC DNA]</scope>
    <source>
        <strain evidence="5 6">DSM 100094</strain>
    </source>
</reference>
<dbReference type="CDD" id="cd06170">
    <property type="entry name" value="LuxR_C_like"/>
    <property type="match status" value="1"/>
</dbReference>
<dbReference type="Pfam" id="PF00196">
    <property type="entry name" value="GerE"/>
    <property type="match status" value="1"/>
</dbReference>
<evidence type="ECO:0000313" key="6">
    <source>
        <dbReference type="Proteomes" id="UP000319014"/>
    </source>
</evidence>
<evidence type="ECO:0000256" key="2">
    <source>
        <dbReference type="ARBA" id="ARBA00023125"/>
    </source>
</evidence>
<dbReference type="PROSITE" id="PS50043">
    <property type="entry name" value="HTH_LUXR_2"/>
    <property type="match status" value="1"/>
</dbReference>
<dbReference type="SMART" id="SM00421">
    <property type="entry name" value="HTH_LUXR"/>
    <property type="match status" value="1"/>
</dbReference>
<dbReference type="Proteomes" id="UP000319014">
    <property type="component" value="Unassembled WGS sequence"/>
</dbReference>
<dbReference type="GO" id="GO:0006355">
    <property type="term" value="P:regulation of DNA-templated transcription"/>
    <property type="evidence" value="ECO:0007669"/>
    <property type="project" value="InterPro"/>
</dbReference>
<dbReference type="InterPro" id="IPR016032">
    <property type="entry name" value="Sig_transdc_resp-reg_C-effctor"/>
</dbReference>
<dbReference type="AlphaFoldDB" id="A0A521FVE2"/>
<proteinExistence type="predicted"/>
<dbReference type="Pfam" id="PF03472">
    <property type="entry name" value="Autoind_bind"/>
    <property type="match status" value="1"/>
</dbReference>
<accession>A0A521FVE2</accession>
<dbReference type="InterPro" id="IPR036388">
    <property type="entry name" value="WH-like_DNA-bd_sf"/>
</dbReference>
<evidence type="ECO:0000259" key="4">
    <source>
        <dbReference type="PROSITE" id="PS50043"/>
    </source>
</evidence>
<dbReference type="GO" id="GO:0003677">
    <property type="term" value="F:DNA binding"/>
    <property type="evidence" value="ECO:0007669"/>
    <property type="project" value="UniProtKB-KW"/>
</dbReference>
<gene>
    <name evidence="5" type="ORF">SAMN06265221_1612</name>
</gene>
<keyword evidence="3" id="KW-0804">Transcription</keyword>
<dbReference type="EMBL" id="FXTK01000061">
    <property type="protein sequence ID" value="SMP00116.1"/>
    <property type="molecule type" value="Genomic_DNA"/>
</dbReference>
<dbReference type="OrthoDB" id="7764879at2"/>
<evidence type="ECO:0000256" key="1">
    <source>
        <dbReference type="ARBA" id="ARBA00023015"/>
    </source>
</evidence>
<dbReference type="InterPro" id="IPR005143">
    <property type="entry name" value="TF_LuxR_autoind-bd_dom"/>
</dbReference>
<keyword evidence="1" id="KW-0805">Transcription regulation</keyword>
<dbReference type="Gene3D" id="1.10.10.10">
    <property type="entry name" value="Winged helix-like DNA-binding domain superfamily/Winged helix DNA-binding domain"/>
    <property type="match status" value="1"/>
</dbReference>
<keyword evidence="6" id="KW-1185">Reference proteome</keyword>
<dbReference type="InterPro" id="IPR036693">
    <property type="entry name" value="TF_LuxR_autoind-bd_dom_sf"/>
</dbReference>
<keyword evidence="2" id="KW-0238">DNA-binding</keyword>
<evidence type="ECO:0000313" key="5">
    <source>
        <dbReference type="EMBL" id="SMP00116.1"/>
    </source>
</evidence>
<evidence type="ECO:0000256" key="3">
    <source>
        <dbReference type="ARBA" id="ARBA00023163"/>
    </source>
</evidence>